<reference evidence="2" key="1">
    <citation type="submission" date="2015-07" db="EMBL/GenBank/DDBJ databases">
        <title>MeaNS - Measles Nucleotide Surveillance Program.</title>
        <authorList>
            <person name="Tran T."/>
            <person name="Druce J."/>
        </authorList>
    </citation>
    <scope>NUCLEOTIDE SEQUENCE</scope>
    <source>
        <strain evidence="2">UCB-OBI-ISO-001</strain>
        <tissue evidence="2">Gonad</tissue>
    </source>
</reference>
<sequence>MVKTGTHQFEDEQTRLHEEKWRQLKERQQNLRQAHLRRIPICSSQCNRTCVSRIGLFSHERACQHHQRQHCHLSRWTALSK</sequence>
<evidence type="ECO:0000313" key="2">
    <source>
        <dbReference type="EMBL" id="KOF95573.1"/>
    </source>
</evidence>
<dbReference type="EMBL" id="KQ416716">
    <property type="protein sequence ID" value="KOF95573.1"/>
    <property type="molecule type" value="Genomic_DNA"/>
</dbReference>
<organism evidence="2">
    <name type="scientific">Octopus bimaculoides</name>
    <name type="common">California two-spotted octopus</name>
    <dbReference type="NCBI Taxonomy" id="37653"/>
    <lineage>
        <taxon>Eukaryota</taxon>
        <taxon>Metazoa</taxon>
        <taxon>Spiralia</taxon>
        <taxon>Lophotrochozoa</taxon>
        <taxon>Mollusca</taxon>
        <taxon>Cephalopoda</taxon>
        <taxon>Coleoidea</taxon>
        <taxon>Octopodiformes</taxon>
        <taxon>Octopoda</taxon>
        <taxon>Incirrata</taxon>
        <taxon>Octopodidae</taxon>
        <taxon>Octopus</taxon>
    </lineage>
</organism>
<dbReference type="InterPro" id="IPR013087">
    <property type="entry name" value="Znf_C2H2_type"/>
</dbReference>
<dbReference type="PROSITE" id="PS00028">
    <property type="entry name" value="ZINC_FINGER_C2H2_1"/>
    <property type="match status" value="1"/>
</dbReference>
<name>A0A0L8I246_OCTBM</name>
<evidence type="ECO:0000259" key="1">
    <source>
        <dbReference type="PROSITE" id="PS00028"/>
    </source>
</evidence>
<feature type="domain" description="C2H2-type" evidence="1">
    <location>
        <begin position="42"/>
        <end position="65"/>
    </location>
</feature>
<gene>
    <name evidence="2" type="ORF">OCBIM_22037963mg</name>
</gene>
<proteinExistence type="predicted"/>
<dbReference type="AlphaFoldDB" id="A0A0L8I246"/>
<accession>A0A0L8I246</accession>
<protein>
    <recommendedName>
        <fullName evidence="1">C2H2-type domain-containing protein</fullName>
    </recommendedName>
</protein>